<sequence length="673" mass="72714">MESKDTTNAAHAPLLTTTRKLFISGAWRKTISLGILAGSVVLTINVIVLGWISARHAFSITGATVFTGSCNLSETIITVIELLINVLSTLLLGASNTCAQLLSAPTRQEVDRAHAEGRWLDIGVPGVRNLFSIKSWRVKLWILLFASSIPLHLMYNSVAYTTMAAYNAGTLVVSKDFLTGGSWTHSELPNNDLDLYHQLQNNATGLPLQELSIIDCVKAYQQKYIWQWRNPVVVIDVDGVNNTVLIVYSHGDDYALPNVNYTLDMLYCQSNGLHCGDDTSIGGSYCLAEQSQGLCTVSFSGTILAIVVACNIVKLSCLIATAFALDFEPLATVGDAVASFLDRPDAVTAGVGPLSSHKARQSESNSQGMLMKMGHAPWRSKKRRWGQAVSVRRWVFCIALCMAVWLGGLTLFIIGQRPPGAEFMNISASWTSGLGSAIAGESASARSLVVGGNVFTPLLANALLANTPQIAVSLVYLFYNSVFTSMLLAHEYSSFARTRKPLRTSNPVGSQKSSYWLQLPYRYIVPIMTAMAVLHWMIGRSLFLVQINKYNQWGARYDGTNAIGYSLLAIIFALVVGGMLIVGIVAMSCRTLESGMPLAASCSLAISAACHPNAGDEDAALKSIMYGIETDGQLDEKGLRVGNGELVPLLLGKVKTNTHVLTTEIGQRSAVEL</sequence>
<reference evidence="3 4" key="1">
    <citation type="submission" date="2017-03" db="EMBL/GenBank/DDBJ databases">
        <title>Genomes of endolithic fungi from Antarctica.</title>
        <authorList>
            <person name="Coleine C."/>
            <person name="Masonjones S."/>
            <person name="Stajich J.E."/>
        </authorList>
    </citation>
    <scope>NUCLEOTIDE SEQUENCE [LARGE SCALE GENOMIC DNA]</scope>
    <source>
        <strain evidence="3 4">CCFEE 5311</strain>
    </source>
</reference>
<dbReference type="PANTHER" id="PTHR35395:SF1">
    <property type="entry name" value="DUF6536 DOMAIN-CONTAINING PROTEIN"/>
    <property type="match status" value="1"/>
</dbReference>
<accession>A0A4U0TT08</accession>
<dbReference type="Pfam" id="PF20163">
    <property type="entry name" value="DUF6536"/>
    <property type="match status" value="1"/>
</dbReference>
<keyword evidence="1" id="KW-1133">Transmembrane helix</keyword>
<feature type="transmembrane region" description="Helical" evidence="1">
    <location>
        <begin position="391"/>
        <end position="414"/>
    </location>
</feature>
<dbReference type="AlphaFoldDB" id="A0A4U0TT08"/>
<proteinExistence type="predicted"/>
<keyword evidence="1" id="KW-0812">Transmembrane</keyword>
<protein>
    <recommendedName>
        <fullName evidence="2">DUF6536 domain-containing protein</fullName>
    </recommendedName>
</protein>
<evidence type="ECO:0000313" key="3">
    <source>
        <dbReference type="EMBL" id="TKA25267.1"/>
    </source>
</evidence>
<evidence type="ECO:0000256" key="1">
    <source>
        <dbReference type="SAM" id="Phobius"/>
    </source>
</evidence>
<feature type="transmembrane region" description="Helical" evidence="1">
    <location>
        <begin position="523"/>
        <end position="543"/>
    </location>
</feature>
<dbReference type="EMBL" id="NAJP01000161">
    <property type="protein sequence ID" value="TKA25267.1"/>
    <property type="molecule type" value="Genomic_DNA"/>
</dbReference>
<feature type="transmembrane region" description="Helical" evidence="1">
    <location>
        <begin position="138"/>
        <end position="155"/>
    </location>
</feature>
<keyword evidence="1" id="KW-0472">Membrane</keyword>
<dbReference type="STRING" id="329885.A0A4U0TT08"/>
<name>A0A4U0TT08_9PEZI</name>
<dbReference type="OrthoDB" id="5429634at2759"/>
<organism evidence="3 4">
    <name type="scientific">Friedmanniomyces endolithicus</name>
    <dbReference type="NCBI Taxonomy" id="329885"/>
    <lineage>
        <taxon>Eukaryota</taxon>
        <taxon>Fungi</taxon>
        <taxon>Dikarya</taxon>
        <taxon>Ascomycota</taxon>
        <taxon>Pezizomycotina</taxon>
        <taxon>Dothideomycetes</taxon>
        <taxon>Dothideomycetidae</taxon>
        <taxon>Mycosphaerellales</taxon>
        <taxon>Teratosphaeriaceae</taxon>
        <taxon>Friedmanniomyces</taxon>
    </lineage>
</organism>
<feature type="transmembrane region" description="Helical" evidence="1">
    <location>
        <begin position="303"/>
        <end position="325"/>
    </location>
</feature>
<dbReference type="InterPro" id="IPR046623">
    <property type="entry name" value="DUF6536"/>
</dbReference>
<feature type="transmembrane region" description="Helical" evidence="1">
    <location>
        <begin position="470"/>
        <end position="489"/>
    </location>
</feature>
<comment type="caution">
    <text evidence="3">The sequence shown here is derived from an EMBL/GenBank/DDBJ whole genome shotgun (WGS) entry which is preliminary data.</text>
</comment>
<feature type="domain" description="DUF6536" evidence="2">
    <location>
        <begin position="27"/>
        <end position="178"/>
    </location>
</feature>
<evidence type="ECO:0000313" key="4">
    <source>
        <dbReference type="Proteomes" id="UP000310066"/>
    </source>
</evidence>
<gene>
    <name evidence="3" type="ORF">B0A54_17310</name>
</gene>
<dbReference type="PANTHER" id="PTHR35395">
    <property type="entry name" value="DUF6536 DOMAIN-CONTAINING PROTEIN"/>
    <property type="match status" value="1"/>
</dbReference>
<evidence type="ECO:0000259" key="2">
    <source>
        <dbReference type="Pfam" id="PF20163"/>
    </source>
</evidence>
<feature type="transmembrane region" description="Helical" evidence="1">
    <location>
        <begin position="31"/>
        <end position="52"/>
    </location>
</feature>
<feature type="transmembrane region" description="Helical" evidence="1">
    <location>
        <begin position="563"/>
        <end position="586"/>
    </location>
</feature>
<dbReference type="Proteomes" id="UP000310066">
    <property type="component" value="Unassembled WGS sequence"/>
</dbReference>